<dbReference type="EMBL" id="JBHSBI010000007">
    <property type="protein sequence ID" value="MFC4008776.1"/>
    <property type="molecule type" value="Genomic_DNA"/>
</dbReference>
<keyword evidence="1" id="KW-0472">Membrane</keyword>
<gene>
    <name evidence="2" type="ORF">ACFOY2_16210</name>
</gene>
<evidence type="ECO:0000313" key="3">
    <source>
        <dbReference type="Proteomes" id="UP001595851"/>
    </source>
</evidence>
<feature type="transmembrane region" description="Helical" evidence="1">
    <location>
        <begin position="55"/>
        <end position="73"/>
    </location>
</feature>
<proteinExistence type="predicted"/>
<comment type="caution">
    <text evidence="2">The sequence shown here is derived from an EMBL/GenBank/DDBJ whole genome shotgun (WGS) entry which is preliminary data.</text>
</comment>
<protein>
    <recommendedName>
        <fullName evidence="4">ABC transporter permease</fullName>
    </recommendedName>
</protein>
<feature type="transmembrane region" description="Helical" evidence="1">
    <location>
        <begin position="164"/>
        <end position="192"/>
    </location>
</feature>
<feature type="transmembrane region" description="Helical" evidence="1">
    <location>
        <begin position="80"/>
        <end position="99"/>
    </location>
</feature>
<keyword evidence="3" id="KW-1185">Reference proteome</keyword>
<feature type="transmembrane region" description="Helical" evidence="1">
    <location>
        <begin position="212"/>
        <end position="231"/>
    </location>
</feature>
<name>A0ABV8G451_9ACTN</name>
<dbReference type="Proteomes" id="UP001595851">
    <property type="component" value="Unassembled WGS sequence"/>
</dbReference>
<dbReference type="RefSeq" id="WP_379528843.1">
    <property type="nucleotide sequence ID" value="NZ_JBHSBI010000007.1"/>
</dbReference>
<organism evidence="2 3">
    <name type="scientific">Nonomuraea purpurea</name>
    <dbReference type="NCBI Taxonomy" id="1849276"/>
    <lineage>
        <taxon>Bacteria</taxon>
        <taxon>Bacillati</taxon>
        <taxon>Actinomycetota</taxon>
        <taxon>Actinomycetes</taxon>
        <taxon>Streptosporangiales</taxon>
        <taxon>Streptosporangiaceae</taxon>
        <taxon>Nonomuraea</taxon>
    </lineage>
</organism>
<evidence type="ECO:0000256" key="1">
    <source>
        <dbReference type="SAM" id="Phobius"/>
    </source>
</evidence>
<evidence type="ECO:0000313" key="2">
    <source>
        <dbReference type="EMBL" id="MFC4008776.1"/>
    </source>
</evidence>
<keyword evidence="1" id="KW-1133">Transmembrane helix</keyword>
<accession>A0ABV8G451</accession>
<keyword evidence="1" id="KW-0812">Transmembrane</keyword>
<evidence type="ECO:0008006" key="4">
    <source>
        <dbReference type="Google" id="ProtNLM"/>
    </source>
</evidence>
<sequence>MNDRPEPPPAERIIREVLAASAAEGGLGDVRAHAVPAPQRAWQLLLTEARLLHPGVWAASFAVMAACAGFSVFRGMFPQTLLGLAAPLVAGIGVAGLYGPERDRAFEVVAATPTSPRVLLLARATLVLGYDLALALLASGLLAVSGISLLGLTELVALWLGPMALLAGLSLLLSVCWNPGGAIGVALAAWSLSALAVTDIPVPPAYRLVWTSGPWTLALAALLGAAAIVLAGRGEPIRRSGATHPS</sequence>
<reference evidence="3" key="1">
    <citation type="journal article" date="2019" name="Int. J. Syst. Evol. Microbiol.">
        <title>The Global Catalogue of Microorganisms (GCM) 10K type strain sequencing project: providing services to taxonomists for standard genome sequencing and annotation.</title>
        <authorList>
            <consortium name="The Broad Institute Genomics Platform"/>
            <consortium name="The Broad Institute Genome Sequencing Center for Infectious Disease"/>
            <person name="Wu L."/>
            <person name="Ma J."/>
        </authorList>
    </citation>
    <scope>NUCLEOTIDE SEQUENCE [LARGE SCALE GENOMIC DNA]</scope>
    <source>
        <strain evidence="3">TBRC 1276</strain>
    </source>
</reference>